<feature type="region of interest" description="Disordered" evidence="1">
    <location>
        <begin position="204"/>
        <end position="228"/>
    </location>
</feature>
<accession>A0A1Y1UBN3</accession>
<dbReference type="AlphaFoldDB" id="A0A1Y1UBN3"/>
<reference evidence="2 3" key="1">
    <citation type="submission" date="2017-03" db="EMBL/GenBank/DDBJ databases">
        <title>Widespread Adenine N6-methylation of Active Genes in Fungi.</title>
        <authorList>
            <consortium name="DOE Joint Genome Institute"/>
            <person name="Mondo S.J."/>
            <person name="Dannebaum R.O."/>
            <person name="Kuo R.C."/>
            <person name="Louie K.B."/>
            <person name="Bewick A.J."/>
            <person name="Labutti K."/>
            <person name="Haridas S."/>
            <person name="Kuo A."/>
            <person name="Salamov A."/>
            <person name="Ahrendt S.R."/>
            <person name="Lau R."/>
            <person name="Bowen B.P."/>
            <person name="Lipzen A."/>
            <person name="Sullivan W."/>
            <person name="Andreopoulos W.B."/>
            <person name="Clum A."/>
            <person name="Lindquist E."/>
            <person name="Daum C."/>
            <person name="Northen T.R."/>
            <person name="Ramamoorthy G."/>
            <person name="Schmitz R.J."/>
            <person name="Gryganskyi A."/>
            <person name="Culley D."/>
            <person name="Magnuson J."/>
            <person name="James T.Y."/>
            <person name="O'Malley M.A."/>
            <person name="Stajich J.E."/>
            <person name="Spatafora J.W."/>
            <person name="Visel A."/>
            <person name="Grigoriev I.V."/>
        </authorList>
    </citation>
    <scope>NUCLEOTIDE SEQUENCE [LARGE SCALE GENOMIC DNA]</scope>
    <source>
        <strain evidence="2 3">NRRL Y-17943</strain>
    </source>
</reference>
<evidence type="ECO:0000256" key="1">
    <source>
        <dbReference type="SAM" id="MobiDB-lite"/>
    </source>
</evidence>
<feature type="compositionally biased region" description="Polar residues" evidence="1">
    <location>
        <begin position="211"/>
        <end position="220"/>
    </location>
</feature>
<proteinExistence type="predicted"/>
<sequence>MVLVVKYHSRHETHETMCCKSLCVTHIFMSCILYIRGQKIFGRSQNPRRLLKKFWFKVARPLNIDQIISSLVVDKKGLLEVFKLEFSGKQAHDIYDSEQLVLNLTYLNTPYFPYRPPRPTGDFPYQYPSPPSSGQSLPPYQRSATSTSHIPGDLFLSKLDLPERPLTRFNTLPSIYKGSPLTGHTCRSHTISIELQQASKRHRIGVPGENPSRSLQTSRGEQAVKQLC</sequence>
<evidence type="ECO:0000313" key="3">
    <source>
        <dbReference type="Proteomes" id="UP000193218"/>
    </source>
</evidence>
<comment type="caution">
    <text evidence="2">The sequence shown here is derived from an EMBL/GenBank/DDBJ whole genome shotgun (WGS) entry which is preliminary data.</text>
</comment>
<protein>
    <submittedName>
        <fullName evidence="2">Uncharacterized protein</fullName>
    </submittedName>
</protein>
<evidence type="ECO:0000313" key="2">
    <source>
        <dbReference type="EMBL" id="ORX35453.1"/>
    </source>
</evidence>
<keyword evidence="3" id="KW-1185">Reference proteome</keyword>
<dbReference type="GeneID" id="33553713"/>
<name>A0A1Y1UBN3_9TREE</name>
<dbReference type="Proteomes" id="UP000193218">
    <property type="component" value="Unassembled WGS sequence"/>
</dbReference>
<feature type="compositionally biased region" description="Low complexity" evidence="1">
    <location>
        <begin position="132"/>
        <end position="141"/>
    </location>
</feature>
<dbReference type="RefSeq" id="XP_021869643.1">
    <property type="nucleotide sequence ID" value="XM_022011905.1"/>
</dbReference>
<gene>
    <name evidence="2" type="ORF">BD324DRAFT_100007</name>
</gene>
<dbReference type="InParanoid" id="A0A1Y1UBN3"/>
<feature type="region of interest" description="Disordered" evidence="1">
    <location>
        <begin position="120"/>
        <end position="146"/>
    </location>
</feature>
<dbReference type="EMBL" id="NBSH01000011">
    <property type="protein sequence ID" value="ORX35453.1"/>
    <property type="molecule type" value="Genomic_DNA"/>
</dbReference>
<dbReference type="PROSITE" id="PS51257">
    <property type="entry name" value="PROKAR_LIPOPROTEIN"/>
    <property type="match status" value="1"/>
</dbReference>
<organism evidence="2 3">
    <name type="scientific">Kockovaella imperatae</name>
    <dbReference type="NCBI Taxonomy" id="4999"/>
    <lineage>
        <taxon>Eukaryota</taxon>
        <taxon>Fungi</taxon>
        <taxon>Dikarya</taxon>
        <taxon>Basidiomycota</taxon>
        <taxon>Agaricomycotina</taxon>
        <taxon>Tremellomycetes</taxon>
        <taxon>Tremellales</taxon>
        <taxon>Cuniculitremaceae</taxon>
        <taxon>Kockovaella</taxon>
    </lineage>
</organism>